<name>A0A8H6A4T4_PETAA</name>
<dbReference type="Proteomes" id="UP000541154">
    <property type="component" value="Unassembled WGS sequence"/>
</dbReference>
<comment type="similarity">
    <text evidence="1">Belongs to the NmrA-type oxidoreductase family.</text>
</comment>
<evidence type="ECO:0000256" key="2">
    <source>
        <dbReference type="ARBA" id="ARBA00022857"/>
    </source>
</evidence>
<evidence type="ECO:0000256" key="1">
    <source>
        <dbReference type="ARBA" id="ARBA00006328"/>
    </source>
</evidence>
<evidence type="ECO:0000256" key="3">
    <source>
        <dbReference type="ARBA" id="ARBA00023002"/>
    </source>
</evidence>
<keyword evidence="6" id="KW-1185">Reference proteome</keyword>
<evidence type="ECO:0000313" key="5">
    <source>
        <dbReference type="EMBL" id="KAF5861637.1"/>
    </source>
</evidence>
<evidence type="ECO:0000259" key="4">
    <source>
        <dbReference type="Pfam" id="PF05368"/>
    </source>
</evidence>
<proteinExistence type="inferred from homology"/>
<dbReference type="EMBL" id="SPNV01000094">
    <property type="protein sequence ID" value="KAF5861637.1"/>
    <property type="molecule type" value="Genomic_DNA"/>
</dbReference>
<dbReference type="GO" id="GO:0005634">
    <property type="term" value="C:nucleus"/>
    <property type="evidence" value="ECO:0007669"/>
    <property type="project" value="TreeGrafter"/>
</dbReference>
<gene>
    <name evidence="5" type="ORF">ETB97_012724</name>
</gene>
<accession>A0A8H6A4T4</accession>
<protein>
    <recommendedName>
        <fullName evidence="4">NmrA-like domain-containing protein</fullName>
    </recommendedName>
</protein>
<evidence type="ECO:0000313" key="6">
    <source>
        <dbReference type="Proteomes" id="UP000541154"/>
    </source>
</evidence>
<dbReference type="Pfam" id="PF05368">
    <property type="entry name" value="NmrA"/>
    <property type="match status" value="1"/>
</dbReference>
<dbReference type="InterPro" id="IPR008030">
    <property type="entry name" value="NmrA-like"/>
</dbReference>
<dbReference type="PANTHER" id="PTHR42748">
    <property type="entry name" value="NITROGEN METABOLITE REPRESSION PROTEIN NMRA FAMILY MEMBER"/>
    <property type="match status" value="1"/>
</dbReference>
<organism evidence="5 6">
    <name type="scientific">Petromyces alliaceus</name>
    <name type="common">Aspergillus alliaceus</name>
    <dbReference type="NCBI Taxonomy" id="209559"/>
    <lineage>
        <taxon>Eukaryota</taxon>
        <taxon>Fungi</taxon>
        <taxon>Dikarya</taxon>
        <taxon>Ascomycota</taxon>
        <taxon>Pezizomycotina</taxon>
        <taxon>Eurotiomycetes</taxon>
        <taxon>Eurotiomycetidae</taxon>
        <taxon>Eurotiales</taxon>
        <taxon>Aspergillaceae</taxon>
        <taxon>Aspergillus</taxon>
        <taxon>Aspergillus subgen. Circumdati</taxon>
    </lineage>
</organism>
<dbReference type="GO" id="GO:0016491">
    <property type="term" value="F:oxidoreductase activity"/>
    <property type="evidence" value="ECO:0007669"/>
    <property type="project" value="UniProtKB-KW"/>
</dbReference>
<reference evidence="5 6" key="1">
    <citation type="submission" date="2019-04" db="EMBL/GenBank/DDBJ databases">
        <title>Aspergillus burnettii sp. nov., novel species from soil in southeast Queensland.</title>
        <authorList>
            <person name="Gilchrist C.L.M."/>
            <person name="Pitt J.I."/>
            <person name="Lange L."/>
            <person name="Lacey H.J."/>
            <person name="Vuong D."/>
            <person name="Midgley D.J."/>
            <person name="Greenfield P."/>
            <person name="Bradbury M."/>
            <person name="Lacey E."/>
            <person name="Busk P.K."/>
            <person name="Pilgaard B."/>
            <person name="Chooi Y.H."/>
            <person name="Piggott A.M."/>
        </authorList>
    </citation>
    <scope>NUCLEOTIDE SEQUENCE [LARGE SCALE GENOMIC DNA]</scope>
    <source>
        <strain evidence="5 6">FRR 5400</strain>
    </source>
</reference>
<comment type="caution">
    <text evidence="5">The sequence shown here is derived from an EMBL/GenBank/DDBJ whole genome shotgun (WGS) entry which is preliminary data.</text>
</comment>
<feature type="domain" description="NmrA-like" evidence="4">
    <location>
        <begin position="24"/>
        <end position="197"/>
    </location>
</feature>
<sequence length="224" mass="25249">MRAVTRNPDSPSPKAQALKLRGADADREYQQGRAIAEVVLTAALETLEVFIWSSLRILANGQFPITICTTSTVKLKSQTSSSLPLYRILYTEVWLSAFYQNYLHLPTVYGLQKTSPGRYCLIYPVNPGTKMPFTWVRDLGRLVLKIMEDPARFHAKTVSLVSEFISPMDQLGIWKKEVSVQAQFESLSKEAYEKRPIDVHGYDPKFALTMAENMTRVEVGALNG</sequence>
<dbReference type="AlphaFoldDB" id="A0A8H6A4T4"/>
<dbReference type="PANTHER" id="PTHR42748:SF30">
    <property type="entry name" value="NMRA-LIKE DOMAIN-CONTAINING PROTEIN"/>
    <property type="match status" value="1"/>
</dbReference>
<keyword evidence="2" id="KW-0521">NADP</keyword>
<dbReference type="Gene3D" id="3.40.50.720">
    <property type="entry name" value="NAD(P)-binding Rossmann-like Domain"/>
    <property type="match status" value="1"/>
</dbReference>
<dbReference type="SUPFAM" id="SSF51735">
    <property type="entry name" value="NAD(P)-binding Rossmann-fold domains"/>
    <property type="match status" value="1"/>
</dbReference>
<dbReference type="InterPro" id="IPR036291">
    <property type="entry name" value="NAD(P)-bd_dom_sf"/>
</dbReference>
<keyword evidence="3" id="KW-0560">Oxidoreductase</keyword>
<dbReference type="InterPro" id="IPR051164">
    <property type="entry name" value="NmrA-like_oxidored"/>
</dbReference>